<keyword evidence="1" id="KW-0472">Membrane</keyword>
<gene>
    <name evidence="2" type="ORF">SACU0126_LOCUS30798</name>
</gene>
<reference evidence="2" key="1">
    <citation type="submission" date="2021-01" db="EMBL/GenBank/DDBJ databases">
        <authorList>
            <person name="Corre E."/>
            <person name="Pelletier E."/>
            <person name="Niang G."/>
            <person name="Scheremetjew M."/>
            <person name="Finn R."/>
            <person name="Kale V."/>
            <person name="Holt S."/>
            <person name="Cochrane G."/>
            <person name="Meng A."/>
            <person name="Brown T."/>
            <person name="Cohen L."/>
        </authorList>
    </citation>
    <scope>NUCLEOTIDE SEQUENCE</scope>
    <source>
        <strain evidence="2">SPMC142</strain>
    </source>
</reference>
<keyword evidence="1" id="KW-0812">Transmembrane</keyword>
<keyword evidence="1" id="KW-1133">Transmembrane helix</keyword>
<dbReference type="AlphaFoldDB" id="A0A7S3TV74"/>
<dbReference type="EMBL" id="HBIQ01096682">
    <property type="protein sequence ID" value="CAE0595209.1"/>
    <property type="molecule type" value="Transcribed_RNA"/>
</dbReference>
<sequence>MQAARAQAAPEEPVEVNPIIQKAYDEVIEALPQMETVDAARLGVIAEKQYVFSQGDASRKNPIYKRKYEVLGMTLNQQEAYMTAFKRAVKAAKASPAVEKMIKLLKEGGGGLDKKQVKTEVNKLTRDSRVARVFFRDIIPEVLEDPIKDSIGGIVATLGLLAATLCLCFAFFPPIPPDME</sequence>
<protein>
    <submittedName>
        <fullName evidence="2">Uncharacterized protein</fullName>
    </submittedName>
</protein>
<proteinExistence type="predicted"/>
<evidence type="ECO:0000256" key="1">
    <source>
        <dbReference type="SAM" id="Phobius"/>
    </source>
</evidence>
<evidence type="ECO:0000313" key="2">
    <source>
        <dbReference type="EMBL" id="CAE0595209.1"/>
    </source>
</evidence>
<name>A0A7S3TV74_9SPIT</name>
<accession>A0A7S3TV74</accession>
<organism evidence="2">
    <name type="scientific">Strombidinopsis acuminata</name>
    <dbReference type="NCBI Taxonomy" id="141414"/>
    <lineage>
        <taxon>Eukaryota</taxon>
        <taxon>Sar</taxon>
        <taxon>Alveolata</taxon>
        <taxon>Ciliophora</taxon>
        <taxon>Intramacronucleata</taxon>
        <taxon>Spirotrichea</taxon>
        <taxon>Choreotrichia</taxon>
        <taxon>Choreotrichida</taxon>
        <taxon>Strombidinopsidae</taxon>
        <taxon>Strombidinopsis</taxon>
    </lineage>
</organism>
<feature type="transmembrane region" description="Helical" evidence="1">
    <location>
        <begin position="151"/>
        <end position="172"/>
    </location>
</feature>